<keyword evidence="3" id="KW-0342">GTP-binding</keyword>
<evidence type="ECO:0000256" key="5">
    <source>
        <dbReference type="SAM" id="MobiDB-lite"/>
    </source>
</evidence>
<evidence type="ECO:0000256" key="4">
    <source>
        <dbReference type="PROSITE-ProRule" id="PRU01052"/>
    </source>
</evidence>
<proteinExistence type="inferred from homology"/>
<evidence type="ECO:0000256" key="3">
    <source>
        <dbReference type="ARBA" id="ARBA00023134"/>
    </source>
</evidence>
<evidence type="ECO:0000256" key="6">
    <source>
        <dbReference type="SAM" id="Phobius"/>
    </source>
</evidence>
<protein>
    <recommendedName>
        <fullName evidence="7">GB1/RHD3-type G domain-containing protein</fullName>
    </recommendedName>
</protein>
<dbReference type="InterPro" id="IPR036543">
    <property type="entry name" value="Guanylate-bd_C_sf"/>
</dbReference>
<dbReference type="eggNOG" id="KOG2037">
    <property type="taxonomic scope" value="Eukaryota"/>
</dbReference>
<dbReference type="InterPro" id="IPR015894">
    <property type="entry name" value="Guanylate-bd_N"/>
</dbReference>
<feature type="compositionally biased region" description="Basic and acidic residues" evidence="5">
    <location>
        <begin position="1"/>
        <end position="22"/>
    </location>
</feature>
<sequence>MADFETVLKDVEEKDVKTESPKKTKAKQKKKEVKIKGKGVQIVAFSENSEACQFDRAALASVLNDPAIRDLPIAVISIVGPTSSGKTSFENYCFRFMERDGSPGWIGDDDEPLLGLEWKPTHGTVTRGIWIWDQPYIVKTTSGQKIAVIFMDTEGLYGKDEVRGRWSHVFGISTAASSIQIFNLKEELTPRDIEELQVFVRLAEIGIKPRGKKGGKKDPKLKPFQRLWFLIRSWRYPEDYEYGEKGGSKYLEDIFITKESDKDHLRKMKESIVDAYQDIYCYLMPHPNDVIYRKNYKGELGSLSNDFRDHLERYITHLLSPEGIRPKELVGLQLTCGRYIDFFGSLIDIFNDGSFPRIDSLMMAISLATKNQLIDHFTKTYEEMVKCELELVLDTSKPRGRNTILAVFRSVQKDVLEMFENHPKFFTREECDEVKLKITEGMKIVHEKISKVYSNKFNDYYAELYQQTLEKMYQMARNKEKMVYVDPSELIRIHSQLKIKIINEVHQLMLLGMDVNMKTMIRRRMDARFIRFSQENEALVEEVQSLKVKYAGVTAGGGILGLTSGSLAAHGMGSAAASSALIGVLAAGLIISGITAIAGAGYIGFRWYKTKLSRDKATKCLQSMMSPNSNPLLDESQLQV</sequence>
<feature type="domain" description="GB1/RHD3-type G" evidence="7">
    <location>
        <begin position="70"/>
        <end position="323"/>
    </location>
</feature>
<evidence type="ECO:0000259" key="7">
    <source>
        <dbReference type="PROSITE" id="PS51715"/>
    </source>
</evidence>
<dbReference type="GO" id="GO:0003924">
    <property type="term" value="F:GTPase activity"/>
    <property type="evidence" value="ECO:0007669"/>
    <property type="project" value="InterPro"/>
</dbReference>
<keyword evidence="2" id="KW-0378">Hydrolase</keyword>
<dbReference type="InterPro" id="IPR027417">
    <property type="entry name" value="P-loop_NTPase"/>
</dbReference>
<dbReference type="Pfam" id="PF02263">
    <property type="entry name" value="GBP"/>
    <property type="match status" value="1"/>
</dbReference>
<reference evidence="8" key="2">
    <citation type="submission" date="2015-06" db="UniProtKB">
        <authorList>
            <consortium name="EnsemblMetazoa"/>
        </authorList>
    </citation>
    <scope>IDENTIFICATION</scope>
</reference>
<keyword evidence="9" id="KW-1185">Reference proteome</keyword>
<feature type="region of interest" description="Disordered" evidence="5">
    <location>
        <begin position="1"/>
        <end position="30"/>
    </location>
</feature>
<dbReference type="Proteomes" id="UP000015104">
    <property type="component" value="Unassembled WGS sequence"/>
</dbReference>
<reference evidence="9" key="1">
    <citation type="submission" date="2011-08" db="EMBL/GenBank/DDBJ databases">
        <authorList>
            <person name="Rombauts S."/>
        </authorList>
    </citation>
    <scope>NUCLEOTIDE SEQUENCE</scope>
    <source>
        <strain evidence="9">London</strain>
    </source>
</reference>
<dbReference type="EMBL" id="CAEY01000779">
    <property type="status" value="NOT_ANNOTATED_CDS"/>
    <property type="molecule type" value="Genomic_DNA"/>
</dbReference>
<dbReference type="PANTHER" id="PTHR10751">
    <property type="entry name" value="GUANYLATE BINDING PROTEIN"/>
    <property type="match status" value="1"/>
</dbReference>
<dbReference type="AlphaFoldDB" id="T1JUJ6"/>
<dbReference type="InterPro" id="IPR030386">
    <property type="entry name" value="G_GB1_RHD3_dom"/>
</dbReference>
<dbReference type="Gene3D" id="3.40.50.300">
    <property type="entry name" value="P-loop containing nucleotide triphosphate hydrolases"/>
    <property type="match status" value="1"/>
</dbReference>
<accession>T1JUJ6</accession>
<dbReference type="SUPFAM" id="SSF52540">
    <property type="entry name" value="P-loop containing nucleoside triphosphate hydrolases"/>
    <property type="match status" value="1"/>
</dbReference>
<evidence type="ECO:0000313" key="8">
    <source>
        <dbReference type="EnsemblMetazoa" id="tetur02g01180.1"/>
    </source>
</evidence>
<keyword evidence="6" id="KW-0812">Transmembrane</keyword>
<dbReference type="PROSITE" id="PS51715">
    <property type="entry name" value="G_GB1_RHD3"/>
    <property type="match status" value="1"/>
</dbReference>
<dbReference type="EnsemblMetazoa" id="tetur02g01180.1">
    <property type="protein sequence ID" value="tetur02g01180.1"/>
    <property type="gene ID" value="tetur02g01180"/>
</dbReference>
<dbReference type="OrthoDB" id="7788754at2759"/>
<evidence type="ECO:0000256" key="1">
    <source>
        <dbReference type="ARBA" id="ARBA00022741"/>
    </source>
</evidence>
<gene>
    <name evidence="8" type="primary">107371401</name>
</gene>
<dbReference type="HOGENOM" id="CLU_427840_0_0_1"/>
<feature type="transmembrane region" description="Helical" evidence="6">
    <location>
        <begin position="580"/>
        <end position="605"/>
    </location>
</feature>
<evidence type="ECO:0000256" key="2">
    <source>
        <dbReference type="ARBA" id="ARBA00022801"/>
    </source>
</evidence>
<keyword evidence="1" id="KW-0547">Nucleotide-binding</keyword>
<dbReference type="SUPFAM" id="SSF48340">
    <property type="entry name" value="Interferon-induced guanylate-binding protein 1 (GBP1), C-terminal domain"/>
    <property type="match status" value="1"/>
</dbReference>
<comment type="similarity">
    <text evidence="4">Belongs to the TRAFAC class dynamin-like GTPase superfamily. GB1/RHD3 GTPase family.</text>
</comment>
<keyword evidence="6" id="KW-0472">Membrane</keyword>
<name>T1JUJ6_TETUR</name>
<dbReference type="GO" id="GO:0005525">
    <property type="term" value="F:GTP binding"/>
    <property type="evidence" value="ECO:0007669"/>
    <property type="project" value="UniProtKB-KW"/>
</dbReference>
<evidence type="ECO:0000313" key="9">
    <source>
        <dbReference type="Proteomes" id="UP000015104"/>
    </source>
</evidence>
<dbReference type="KEGG" id="tut:107371401"/>
<organism evidence="8 9">
    <name type="scientific">Tetranychus urticae</name>
    <name type="common">Two-spotted spider mite</name>
    <dbReference type="NCBI Taxonomy" id="32264"/>
    <lineage>
        <taxon>Eukaryota</taxon>
        <taxon>Metazoa</taxon>
        <taxon>Ecdysozoa</taxon>
        <taxon>Arthropoda</taxon>
        <taxon>Chelicerata</taxon>
        <taxon>Arachnida</taxon>
        <taxon>Acari</taxon>
        <taxon>Acariformes</taxon>
        <taxon>Trombidiformes</taxon>
        <taxon>Prostigmata</taxon>
        <taxon>Eleutherengona</taxon>
        <taxon>Raphignathae</taxon>
        <taxon>Tetranychoidea</taxon>
        <taxon>Tetranychidae</taxon>
        <taxon>Tetranychus</taxon>
    </lineage>
</organism>
<keyword evidence="6" id="KW-1133">Transmembrane helix</keyword>
<dbReference type="OMA" id="QQDMATK"/>